<proteinExistence type="predicted"/>
<name>A0ABV2A1W9_9ACTN</name>
<dbReference type="RefSeq" id="WP_344181298.1">
    <property type="nucleotide sequence ID" value="NZ_JBEQNA010000016.1"/>
</dbReference>
<reference evidence="1 2" key="1">
    <citation type="submission" date="2024-06" db="EMBL/GenBank/DDBJ databases">
        <authorList>
            <person name="Bataeva Y.V."/>
            <person name="Grigorian L.N."/>
            <person name="Solomentsev V.I."/>
        </authorList>
    </citation>
    <scope>NUCLEOTIDE SEQUENCE [LARGE SCALE GENOMIC DNA]</scope>
    <source>
        <strain evidence="2">SCPM-O-B-12605 (RCAM04882)</strain>
    </source>
</reference>
<organism evidence="1 2">
    <name type="scientific">Nocardiopsis tropica</name>
    <dbReference type="NCBI Taxonomy" id="109330"/>
    <lineage>
        <taxon>Bacteria</taxon>
        <taxon>Bacillati</taxon>
        <taxon>Actinomycetota</taxon>
        <taxon>Actinomycetes</taxon>
        <taxon>Streptosporangiales</taxon>
        <taxon>Nocardiopsidaceae</taxon>
        <taxon>Nocardiopsis</taxon>
    </lineage>
</organism>
<evidence type="ECO:0000313" key="1">
    <source>
        <dbReference type="EMBL" id="MES0837355.1"/>
    </source>
</evidence>
<accession>A0ABV2A1W9</accession>
<comment type="caution">
    <text evidence="1">The sequence shown here is derived from an EMBL/GenBank/DDBJ whole genome shotgun (WGS) entry which is preliminary data.</text>
</comment>
<protein>
    <submittedName>
        <fullName evidence="1">Uncharacterized protein</fullName>
    </submittedName>
</protein>
<sequence length="253" mass="27291">MLTFDSPVNAATQTKRRLVELPFTERRDGTPVRAFHASASTTVREGAVVSDIADSHGSRVLTFHRAAADTELAAVTLSARVRVETDGAANLDGYGWPAPPTEPVHTFSGSGHELIFQAAADLADQHVPLDRALLLLWGATLQGGTPTQGERFRIAELAAARTGEINAYLGQTDTYALMSEGEGWYGACLYRSALENLFEIYLGSLTFTLLDAEDIDDTDEELRTNLSGVRGAGTAVPEGVPVSHWWWEMATNG</sequence>
<keyword evidence="2" id="KW-1185">Reference proteome</keyword>
<dbReference type="Proteomes" id="UP001432401">
    <property type="component" value="Unassembled WGS sequence"/>
</dbReference>
<gene>
    <name evidence="1" type="ORF">ABUK86_26490</name>
</gene>
<dbReference type="EMBL" id="JBEQNB010000017">
    <property type="protein sequence ID" value="MES0837355.1"/>
    <property type="molecule type" value="Genomic_DNA"/>
</dbReference>
<evidence type="ECO:0000313" key="2">
    <source>
        <dbReference type="Proteomes" id="UP001432401"/>
    </source>
</evidence>